<evidence type="ECO:0000256" key="2">
    <source>
        <dbReference type="ARBA" id="ARBA00022801"/>
    </source>
</evidence>
<accession>A0A419SIK2</accession>
<evidence type="ECO:0008006" key="5">
    <source>
        <dbReference type="Google" id="ProtNLM"/>
    </source>
</evidence>
<dbReference type="PIRSF" id="PIRSF003230">
    <property type="entry name" value="YbgC"/>
    <property type="match status" value="1"/>
</dbReference>
<proteinExistence type="inferred from homology"/>
<dbReference type="RefSeq" id="WP_120189010.1">
    <property type="nucleotide sequence ID" value="NZ_MCHY01000008.1"/>
</dbReference>
<dbReference type="PANTHER" id="PTHR31793">
    <property type="entry name" value="4-HYDROXYBENZOYL-COA THIOESTERASE FAMILY MEMBER"/>
    <property type="match status" value="1"/>
</dbReference>
<evidence type="ECO:0000313" key="4">
    <source>
        <dbReference type="Proteomes" id="UP000284219"/>
    </source>
</evidence>
<dbReference type="InterPro" id="IPR006684">
    <property type="entry name" value="YbgC/YbaW"/>
</dbReference>
<dbReference type="Gene3D" id="3.10.129.10">
    <property type="entry name" value="Hotdog Thioesterase"/>
    <property type="match status" value="1"/>
</dbReference>
<dbReference type="OrthoDB" id="9800856at2"/>
<dbReference type="PANTHER" id="PTHR31793:SF27">
    <property type="entry name" value="NOVEL THIOESTERASE SUPERFAMILY DOMAIN AND SAPOSIN A-TYPE DOMAIN CONTAINING PROTEIN (0610012H03RIK)"/>
    <property type="match status" value="1"/>
</dbReference>
<dbReference type="GO" id="GO:0047617">
    <property type="term" value="F:fatty acyl-CoA hydrolase activity"/>
    <property type="evidence" value="ECO:0007669"/>
    <property type="project" value="TreeGrafter"/>
</dbReference>
<reference evidence="3 4" key="1">
    <citation type="submission" date="2016-08" db="EMBL/GenBank/DDBJ databases">
        <title>Novel Firmicute Genomes.</title>
        <authorList>
            <person name="Poppleton D.I."/>
            <person name="Gribaldo S."/>
        </authorList>
    </citation>
    <scope>NUCLEOTIDE SEQUENCE [LARGE SCALE GENOMIC DNA]</scope>
    <source>
        <strain evidence="3 4">RAOx-1</strain>
    </source>
</reference>
<dbReference type="NCBIfam" id="TIGR00051">
    <property type="entry name" value="YbgC/FadM family acyl-CoA thioesterase"/>
    <property type="match status" value="1"/>
</dbReference>
<dbReference type="SUPFAM" id="SSF54637">
    <property type="entry name" value="Thioesterase/thiol ester dehydrase-isomerase"/>
    <property type="match status" value="1"/>
</dbReference>
<protein>
    <recommendedName>
        <fullName evidence="5">Thioesterase domain-containing protein</fullName>
    </recommendedName>
</protein>
<dbReference type="CDD" id="cd00586">
    <property type="entry name" value="4HBT"/>
    <property type="match status" value="1"/>
</dbReference>
<dbReference type="Proteomes" id="UP000284219">
    <property type="component" value="Unassembled WGS sequence"/>
</dbReference>
<evidence type="ECO:0000313" key="3">
    <source>
        <dbReference type="EMBL" id="RKD23782.1"/>
    </source>
</evidence>
<dbReference type="AlphaFoldDB" id="A0A419SIK2"/>
<dbReference type="Pfam" id="PF13279">
    <property type="entry name" value="4HBT_2"/>
    <property type="match status" value="1"/>
</dbReference>
<dbReference type="EMBL" id="MCHY01000008">
    <property type="protein sequence ID" value="RKD23782.1"/>
    <property type="molecule type" value="Genomic_DNA"/>
</dbReference>
<sequence>MFVSESELKVRYAETDAMEIVHHSSYIIWFEVGRTDFIDELGISYASVEEQGFILPVLDVHATYKKPLRYGETAIVKTSLDHYDGLRIRFSYQVLNKSNELCVEGFSSHVIVPKDTFKPIRLKNHLLELHELFEKVKKKEGTV</sequence>
<dbReference type="InterPro" id="IPR050563">
    <property type="entry name" value="4-hydroxybenzoyl-CoA_TE"/>
</dbReference>
<keyword evidence="2" id="KW-0378">Hydrolase</keyword>
<dbReference type="InterPro" id="IPR029069">
    <property type="entry name" value="HotDog_dom_sf"/>
</dbReference>
<comment type="similarity">
    <text evidence="1">Belongs to the 4-hydroxybenzoyl-CoA thioesterase family.</text>
</comment>
<organism evidence="3 4">
    <name type="scientific">Ammoniphilus oxalaticus</name>
    <dbReference type="NCBI Taxonomy" id="66863"/>
    <lineage>
        <taxon>Bacteria</taxon>
        <taxon>Bacillati</taxon>
        <taxon>Bacillota</taxon>
        <taxon>Bacilli</taxon>
        <taxon>Bacillales</taxon>
        <taxon>Paenibacillaceae</taxon>
        <taxon>Aneurinibacillus group</taxon>
        <taxon>Ammoniphilus</taxon>
    </lineage>
</organism>
<comment type="caution">
    <text evidence="3">The sequence shown here is derived from an EMBL/GenBank/DDBJ whole genome shotgun (WGS) entry which is preliminary data.</text>
</comment>
<keyword evidence="4" id="KW-1185">Reference proteome</keyword>
<gene>
    <name evidence="3" type="ORF">BEP19_04960</name>
</gene>
<name>A0A419SIK2_9BACL</name>
<evidence type="ECO:0000256" key="1">
    <source>
        <dbReference type="ARBA" id="ARBA00005953"/>
    </source>
</evidence>